<dbReference type="VEuPathDB" id="FungiDB:CCM_03834"/>
<dbReference type="OrthoDB" id="5141738at2759"/>
<evidence type="ECO:0000313" key="7">
    <source>
        <dbReference type="EMBL" id="EGX92461.1"/>
    </source>
</evidence>
<evidence type="ECO:0000256" key="1">
    <source>
        <dbReference type="ARBA" id="ARBA00004141"/>
    </source>
</evidence>
<evidence type="ECO:0000313" key="8">
    <source>
        <dbReference type="Proteomes" id="UP000001610"/>
    </source>
</evidence>
<dbReference type="GeneID" id="18165857"/>
<sequence length="190" mass="20527">MTSNMDTMARVQSTRVGNTDESATETGAKQVINPLKLAIMENYTSSSPASPAPSTATSGRRSRQARSTPSRRTLAFDSRAQLTLLNSLYMVGYVFGPLLFGPLSDLVIALFWLGWTVSDNKSSSPILPSWGGMFFYIGYQLVFTDMANYLTDVFRQNSASAHAAAGMTRSVGAILLPLAAGLMYARLGIH</sequence>
<feature type="compositionally biased region" description="Low complexity" evidence="5">
    <location>
        <begin position="44"/>
        <end position="58"/>
    </location>
</feature>
<feature type="transmembrane region" description="Helical" evidence="6">
    <location>
        <begin position="133"/>
        <end position="150"/>
    </location>
</feature>
<feature type="transmembrane region" description="Helical" evidence="6">
    <location>
        <begin position="171"/>
        <end position="189"/>
    </location>
</feature>
<organism evidence="7 8">
    <name type="scientific">Cordyceps militaris (strain CM01)</name>
    <name type="common">Caterpillar fungus</name>
    <dbReference type="NCBI Taxonomy" id="983644"/>
    <lineage>
        <taxon>Eukaryota</taxon>
        <taxon>Fungi</taxon>
        <taxon>Dikarya</taxon>
        <taxon>Ascomycota</taxon>
        <taxon>Pezizomycotina</taxon>
        <taxon>Sordariomycetes</taxon>
        <taxon>Hypocreomycetidae</taxon>
        <taxon>Hypocreales</taxon>
        <taxon>Cordycipitaceae</taxon>
        <taxon>Cordyceps</taxon>
    </lineage>
</organism>
<keyword evidence="8" id="KW-1185">Reference proteome</keyword>
<evidence type="ECO:0000256" key="5">
    <source>
        <dbReference type="SAM" id="MobiDB-lite"/>
    </source>
</evidence>
<dbReference type="InParanoid" id="G3JGU7"/>
<dbReference type="AlphaFoldDB" id="G3JGU7"/>
<accession>G3JGU7</accession>
<reference evidence="7 8" key="1">
    <citation type="journal article" date="2011" name="Genome Biol.">
        <title>Genome sequence of the insect pathogenic fungus Cordyceps militaris, a valued traditional Chinese medicine.</title>
        <authorList>
            <person name="Zheng P."/>
            <person name="Xia Y."/>
            <person name="Xiao G."/>
            <person name="Xiong C."/>
            <person name="Hu X."/>
            <person name="Zhang S."/>
            <person name="Zheng H."/>
            <person name="Huang Y."/>
            <person name="Zhou Y."/>
            <person name="Wang S."/>
            <person name="Zhao G.P."/>
            <person name="Liu X."/>
            <person name="St Leger R.J."/>
            <person name="Wang C."/>
        </authorList>
    </citation>
    <scope>NUCLEOTIDE SEQUENCE [LARGE SCALE GENOMIC DNA]</scope>
    <source>
        <strain evidence="7 8">CM01</strain>
    </source>
</reference>
<feature type="region of interest" description="Disordered" evidence="5">
    <location>
        <begin position="1"/>
        <end position="27"/>
    </location>
</feature>
<evidence type="ECO:0000256" key="3">
    <source>
        <dbReference type="ARBA" id="ARBA00022989"/>
    </source>
</evidence>
<feature type="transmembrane region" description="Helical" evidence="6">
    <location>
        <begin position="88"/>
        <end position="113"/>
    </location>
</feature>
<evidence type="ECO:0000256" key="6">
    <source>
        <dbReference type="SAM" id="Phobius"/>
    </source>
</evidence>
<protein>
    <submittedName>
        <fullName evidence="7">MFS transporter, putative</fullName>
    </submittedName>
</protein>
<dbReference type="EMBL" id="JH126401">
    <property type="protein sequence ID" value="EGX92461.1"/>
    <property type="molecule type" value="Genomic_DNA"/>
</dbReference>
<dbReference type="GO" id="GO:0022857">
    <property type="term" value="F:transmembrane transporter activity"/>
    <property type="evidence" value="ECO:0007669"/>
    <property type="project" value="TreeGrafter"/>
</dbReference>
<dbReference type="SUPFAM" id="SSF103473">
    <property type="entry name" value="MFS general substrate transporter"/>
    <property type="match status" value="1"/>
</dbReference>
<gene>
    <name evidence="7" type="ORF">CCM_03834</name>
</gene>
<dbReference type="KEGG" id="cmt:CCM_03834"/>
<dbReference type="PANTHER" id="PTHR23502">
    <property type="entry name" value="MAJOR FACILITATOR SUPERFAMILY"/>
    <property type="match status" value="1"/>
</dbReference>
<dbReference type="PANTHER" id="PTHR23502:SF74">
    <property type="entry name" value="MAJOR FACILITATOR SUPERFAMILY (MFS) PROFILE DOMAIN-CONTAINING PROTEIN"/>
    <property type="match status" value="1"/>
</dbReference>
<feature type="region of interest" description="Disordered" evidence="5">
    <location>
        <begin position="44"/>
        <end position="72"/>
    </location>
</feature>
<evidence type="ECO:0000256" key="4">
    <source>
        <dbReference type="ARBA" id="ARBA00023136"/>
    </source>
</evidence>
<name>G3JGU7_CORMM</name>
<proteinExistence type="predicted"/>
<keyword evidence="4 6" id="KW-0472">Membrane</keyword>
<dbReference type="InterPro" id="IPR036259">
    <property type="entry name" value="MFS_trans_sf"/>
</dbReference>
<keyword evidence="3 6" id="KW-1133">Transmembrane helix</keyword>
<dbReference type="Proteomes" id="UP000001610">
    <property type="component" value="Unassembled WGS sequence"/>
</dbReference>
<dbReference type="GO" id="GO:0005886">
    <property type="term" value="C:plasma membrane"/>
    <property type="evidence" value="ECO:0007669"/>
    <property type="project" value="TreeGrafter"/>
</dbReference>
<evidence type="ECO:0000256" key="2">
    <source>
        <dbReference type="ARBA" id="ARBA00022692"/>
    </source>
</evidence>
<keyword evidence="2 6" id="KW-0812">Transmembrane</keyword>
<dbReference type="RefSeq" id="XP_006669045.1">
    <property type="nucleotide sequence ID" value="XM_006668982.1"/>
</dbReference>
<dbReference type="HOGENOM" id="CLU_1427913_0_0_1"/>
<comment type="subcellular location">
    <subcellularLocation>
        <location evidence="1">Membrane</location>
        <topology evidence="1">Multi-pass membrane protein</topology>
    </subcellularLocation>
</comment>